<evidence type="ECO:0000313" key="2">
    <source>
        <dbReference type="Proteomes" id="UP000183018"/>
    </source>
</evidence>
<name>A0A1I3PD26_9GAMM</name>
<evidence type="ECO:0000313" key="1">
    <source>
        <dbReference type="EMBL" id="SFJ19220.1"/>
    </source>
</evidence>
<reference evidence="2" key="1">
    <citation type="submission" date="2016-10" db="EMBL/GenBank/DDBJ databases">
        <authorList>
            <person name="Varghese N."/>
            <person name="Submissions S."/>
        </authorList>
    </citation>
    <scope>NUCLEOTIDE SEQUENCE [LARGE SCALE GENOMIC DNA]</scope>
    <source>
        <strain evidence="2">LMG 22563</strain>
    </source>
</reference>
<keyword evidence="2" id="KW-1185">Reference proteome</keyword>
<dbReference type="InterPro" id="IPR052922">
    <property type="entry name" value="Cytidylate_Kinase-2"/>
</dbReference>
<dbReference type="EMBL" id="FORC01000005">
    <property type="protein sequence ID" value="SFJ19220.1"/>
    <property type="molecule type" value="Genomic_DNA"/>
</dbReference>
<dbReference type="InterPro" id="IPR027417">
    <property type="entry name" value="P-loop_NTPase"/>
</dbReference>
<dbReference type="SUPFAM" id="SSF52540">
    <property type="entry name" value="P-loop containing nucleoside triphosphate hydrolases"/>
    <property type="match status" value="1"/>
</dbReference>
<dbReference type="GO" id="GO:0016301">
    <property type="term" value="F:kinase activity"/>
    <property type="evidence" value="ECO:0007669"/>
    <property type="project" value="UniProtKB-KW"/>
</dbReference>
<keyword evidence="1" id="KW-0808">Transferase</keyword>
<dbReference type="PANTHER" id="PTHR37816">
    <property type="entry name" value="YALI0E33011P"/>
    <property type="match status" value="1"/>
</dbReference>
<gene>
    <name evidence="1" type="ORF">SAMN05216602_4209</name>
</gene>
<proteinExistence type="predicted"/>
<dbReference type="RefSeq" id="WP_074888857.1">
    <property type="nucleotide sequence ID" value="NZ_FORC01000005.1"/>
</dbReference>
<keyword evidence="1" id="KW-0418">Kinase</keyword>
<dbReference type="OrthoDB" id="5508973at2"/>
<protein>
    <submittedName>
        <fullName evidence="1">Adenylate kinase</fullName>
    </submittedName>
</protein>
<organism evidence="1 2">
    <name type="scientific">Phytopseudomonas argentinensis</name>
    <dbReference type="NCBI Taxonomy" id="289370"/>
    <lineage>
        <taxon>Bacteria</taxon>
        <taxon>Pseudomonadati</taxon>
        <taxon>Pseudomonadota</taxon>
        <taxon>Gammaproteobacteria</taxon>
        <taxon>Pseudomonadales</taxon>
        <taxon>Pseudomonadaceae</taxon>
        <taxon>Phytopseudomonas</taxon>
    </lineage>
</organism>
<dbReference type="AlphaFoldDB" id="A0A1I3PD26"/>
<dbReference type="STRING" id="289370.SAMN05216602_4209"/>
<dbReference type="PANTHER" id="PTHR37816:SF2">
    <property type="entry name" value="DNA TOPOLOGY MODULATION PROTEIN FLAR-RELATED PROTEIN"/>
    <property type="match status" value="1"/>
</dbReference>
<dbReference type="Proteomes" id="UP000183018">
    <property type="component" value="Unassembled WGS sequence"/>
</dbReference>
<sequence length="184" mass="21021">MAVRLHVFGASGAGTTTLAAALAERAGWLHLDTDNFYWLPSEPPYRFKREPQQRVEQIRACAAQSSDWVLSGSLCSWGEALVSQFTHAVFLQLEDTKRMQRLRAREQQRYGKRVQPGGDMHAQHQAFLEWAAGYQHGNLQTRSLRMHEAWIEQQLRCPLLRLDSTHASPEQLAEQVLAWLAPQM</sequence>
<dbReference type="Gene3D" id="3.40.50.300">
    <property type="entry name" value="P-loop containing nucleotide triphosphate hydrolases"/>
    <property type="match status" value="1"/>
</dbReference>
<dbReference type="NCBIfam" id="NF004861">
    <property type="entry name" value="PRK06217.1"/>
    <property type="match status" value="1"/>
</dbReference>
<dbReference type="Pfam" id="PF13238">
    <property type="entry name" value="AAA_18"/>
    <property type="match status" value="1"/>
</dbReference>
<accession>A0A1I3PD26</accession>